<keyword evidence="5 7" id="KW-0687">Ribonucleoprotein</keyword>
<keyword evidence="3 7" id="KW-0694">RNA-binding</keyword>
<evidence type="ECO:0000256" key="2">
    <source>
        <dbReference type="ARBA" id="ARBA00022730"/>
    </source>
</evidence>
<dbReference type="InterPro" id="IPR000244">
    <property type="entry name" value="Ribosomal_bL9"/>
</dbReference>
<dbReference type="PANTHER" id="PTHR21368">
    <property type="entry name" value="50S RIBOSOMAL PROTEIN L9"/>
    <property type="match status" value="1"/>
</dbReference>
<evidence type="ECO:0000256" key="3">
    <source>
        <dbReference type="ARBA" id="ARBA00022884"/>
    </source>
</evidence>
<evidence type="ECO:0000313" key="10">
    <source>
        <dbReference type="Proteomes" id="UP000269542"/>
    </source>
</evidence>
<evidence type="ECO:0000256" key="7">
    <source>
        <dbReference type="HAMAP-Rule" id="MF_00503"/>
    </source>
</evidence>
<name>A0A3S4VG23_9ACTO</name>
<evidence type="ECO:0000256" key="5">
    <source>
        <dbReference type="ARBA" id="ARBA00023274"/>
    </source>
</evidence>
<dbReference type="EMBL" id="LR134476">
    <property type="protein sequence ID" value="VEI13324.1"/>
    <property type="molecule type" value="Genomic_DNA"/>
</dbReference>
<dbReference type="InterPro" id="IPR020070">
    <property type="entry name" value="Ribosomal_bL9_N"/>
</dbReference>
<dbReference type="FunFam" id="3.40.5.10:FF:000003">
    <property type="entry name" value="50S ribosomal protein L9"/>
    <property type="match status" value="1"/>
</dbReference>
<keyword evidence="2 7" id="KW-0699">rRNA-binding</keyword>
<dbReference type="InterPro" id="IPR020594">
    <property type="entry name" value="Ribosomal_bL9_bac/chp"/>
</dbReference>
<dbReference type="InterPro" id="IPR036791">
    <property type="entry name" value="Ribosomal_bL9_C_sf"/>
</dbReference>
<dbReference type="Gene3D" id="3.10.430.100">
    <property type="entry name" value="Ribosomal protein L9, C-terminal domain"/>
    <property type="match status" value="1"/>
</dbReference>
<dbReference type="GO" id="GO:0003735">
    <property type="term" value="F:structural constituent of ribosome"/>
    <property type="evidence" value="ECO:0007669"/>
    <property type="project" value="InterPro"/>
</dbReference>
<dbReference type="InterPro" id="IPR036935">
    <property type="entry name" value="Ribosomal_bL9_N_sf"/>
</dbReference>
<dbReference type="NCBIfam" id="TIGR00158">
    <property type="entry name" value="L9"/>
    <property type="match status" value="1"/>
</dbReference>
<dbReference type="GO" id="GO:0005840">
    <property type="term" value="C:ribosome"/>
    <property type="evidence" value="ECO:0007669"/>
    <property type="project" value="UniProtKB-KW"/>
</dbReference>
<dbReference type="InterPro" id="IPR009027">
    <property type="entry name" value="Ribosomal_bL9/RNase_H1_N"/>
</dbReference>
<sequence>MKIILTHEVEKLGKPGDVVEVKDGYGRNYLIPRGYATKWTKGAQRQIDQMNEARRRRVTEDIESARESREALEAGPITIAKTAGSNGRLFGAVTTADVAEAASEITGKKIDRRQVNLTGSLKSVGEYVGSIKLADEINAAIKIEVVAAE</sequence>
<dbReference type="SUPFAM" id="SSF55658">
    <property type="entry name" value="L9 N-domain-like"/>
    <property type="match status" value="1"/>
</dbReference>
<evidence type="ECO:0000313" key="9">
    <source>
        <dbReference type="EMBL" id="VEI13324.1"/>
    </source>
</evidence>
<gene>
    <name evidence="7 9" type="primary">rplI</name>
    <name evidence="9" type="ORF">NCTC13354_01036</name>
</gene>
<protein>
    <recommendedName>
        <fullName evidence="6 7">Large ribosomal subunit protein bL9</fullName>
    </recommendedName>
</protein>
<dbReference type="Proteomes" id="UP000269542">
    <property type="component" value="Chromosome"/>
</dbReference>
<dbReference type="Gene3D" id="3.40.5.10">
    <property type="entry name" value="Ribosomal protein L9, N-terminal domain"/>
    <property type="match status" value="1"/>
</dbReference>
<keyword evidence="10" id="KW-1185">Reference proteome</keyword>
<proteinExistence type="inferred from homology"/>
<evidence type="ECO:0000256" key="1">
    <source>
        <dbReference type="ARBA" id="ARBA00010605"/>
    </source>
</evidence>
<accession>A0A3S4VG23</accession>
<dbReference type="GO" id="GO:0006412">
    <property type="term" value="P:translation"/>
    <property type="evidence" value="ECO:0007669"/>
    <property type="project" value="UniProtKB-UniRule"/>
</dbReference>
<evidence type="ECO:0000256" key="4">
    <source>
        <dbReference type="ARBA" id="ARBA00022980"/>
    </source>
</evidence>
<dbReference type="SUPFAM" id="SSF55653">
    <property type="entry name" value="Ribosomal protein L9 C-domain"/>
    <property type="match status" value="1"/>
</dbReference>
<feature type="domain" description="Ribosomal protein L9" evidence="8">
    <location>
        <begin position="13"/>
        <end position="40"/>
    </location>
</feature>
<dbReference type="GO" id="GO:0019843">
    <property type="term" value="F:rRNA binding"/>
    <property type="evidence" value="ECO:0007669"/>
    <property type="project" value="UniProtKB-UniRule"/>
</dbReference>
<comment type="similarity">
    <text evidence="1 7">Belongs to the bacterial ribosomal protein bL9 family.</text>
</comment>
<dbReference type="HAMAP" id="MF_00503">
    <property type="entry name" value="Ribosomal_bL9"/>
    <property type="match status" value="1"/>
</dbReference>
<dbReference type="GO" id="GO:1990904">
    <property type="term" value="C:ribonucleoprotein complex"/>
    <property type="evidence" value="ECO:0007669"/>
    <property type="project" value="UniProtKB-KW"/>
</dbReference>
<comment type="function">
    <text evidence="7">Binds to the 23S rRNA.</text>
</comment>
<evidence type="ECO:0000256" key="6">
    <source>
        <dbReference type="ARBA" id="ARBA00035292"/>
    </source>
</evidence>
<dbReference type="PROSITE" id="PS00651">
    <property type="entry name" value="RIBOSOMAL_L9"/>
    <property type="match status" value="1"/>
</dbReference>
<dbReference type="Pfam" id="PF03948">
    <property type="entry name" value="Ribosomal_L9_C"/>
    <property type="match status" value="1"/>
</dbReference>
<dbReference type="AlphaFoldDB" id="A0A3S4VG23"/>
<dbReference type="KEGG" id="tbw:NCTC13354_01036"/>
<dbReference type="Pfam" id="PF01281">
    <property type="entry name" value="Ribosomal_L9_N"/>
    <property type="match status" value="1"/>
</dbReference>
<organism evidence="9 10">
    <name type="scientific">Trueperella bialowiezensis</name>
    <dbReference type="NCBI Taxonomy" id="312285"/>
    <lineage>
        <taxon>Bacteria</taxon>
        <taxon>Bacillati</taxon>
        <taxon>Actinomycetota</taxon>
        <taxon>Actinomycetes</taxon>
        <taxon>Actinomycetales</taxon>
        <taxon>Actinomycetaceae</taxon>
        <taxon>Trueperella</taxon>
    </lineage>
</organism>
<dbReference type="InterPro" id="IPR020069">
    <property type="entry name" value="Ribosomal_bL9_C"/>
</dbReference>
<dbReference type="OrthoDB" id="9788336at2"/>
<evidence type="ECO:0000259" key="8">
    <source>
        <dbReference type="PROSITE" id="PS00651"/>
    </source>
</evidence>
<reference evidence="9 10" key="1">
    <citation type="submission" date="2018-12" db="EMBL/GenBank/DDBJ databases">
        <authorList>
            <consortium name="Pathogen Informatics"/>
        </authorList>
    </citation>
    <scope>NUCLEOTIDE SEQUENCE [LARGE SCALE GENOMIC DNA]</scope>
    <source>
        <strain evidence="9 10">NCTC13354</strain>
    </source>
</reference>
<dbReference type="RefSeq" id="WP_126416448.1">
    <property type="nucleotide sequence ID" value="NZ_LR134476.1"/>
</dbReference>
<keyword evidence="4 7" id="KW-0689">Ribosomal protein</keyword>